<evidence type="ECO:0000313" key="2">
    <source>
        <dbReference type="Proteomes" id="UP001148838"/>
    </source>
</evidence>
<accession>A0ABQ8T0C2</accession>
<organism evidence="1 2">
    <name type="scientific">Periplaneta americana</name>
    <name type="common">American cockroach</name>
    <name type="synonym">Blatta americana</name>
    <dbReference type="NCBI Taxonomy" id="6978"/>
    <lineage>
        <taxon>Eukaryota</taxon>
        <taxon>Metazoa</taxon>
        <taxon>Ecdysozoa</taxon>
        <taxon>Arthropoda</taxon>
        <taxon>Hexapoda</taxon>
        <taxon>Insecta</taxon>
        <taxon>Pterygota</taxon>
        <taxon>Neoptera</taxon>
        <taxon>Polyneoptera</taxon>
        <taxon>Dictyoptera</taxon>
        <taxon>Blattodea</taxon>
        <taxon>Blattoidea</taxon>
        <taxon>Blattidae</taxon>
        <taxon>Blattinae</taxon>
        <taxon>Periplaneta</taxon>
    </lineage>
</organism>
<dbReference type="EMBL" id="JAJSOF020000017">
    <property type="protein sequence ID" value="KAJ4439904.1"/>
    <property type="molecule type" value="Genomic_DNA"/>
</dbReference>
<sequence>MRPMLLVAKHRIPMPGVPYDELRRRFQRKVRKDGPTNKSIWRLLNKFQRTGNVADDSRTGRPSTSPADIDTIREFIYLFILLIIVT</sequence>
<keyword evidence="2" id="KW-1185">Reference proteome</keyword>
<proteinExistence type="predicted"/>
<protein>
    <recommendedName>
        <fullName evidence="3">DUF4817 domain-containing protein</fullName>
    </recommendedName>
</protein>
<comment type="caution">
    <text evidence="1">The sequence shown here is derived from an EMBL/GenBank/DDBJ whole genome shotgun (WGS) entry which is preliminary data.</text>
</comment>
<name>A0ABQ8T0C2_PERAM</name>
<gene>
    <name evidence="1" type="ORF">ANN_08033</name>
</gene>
<reference evidence="1 2" key="1">
    <citation type="journal article" date="2022" name="Allergy">
        <title>Genome assembly and annotation of Periplaneta americana reveal a comprehensive cockroach allergen profile.</title>
        <authorList>
            <person name="Wang L."/>
            <person name="Xiong Q."/>
            <person name="Saelim N."/>
            <person name="Wang L."/>
            <person name="Nong W."/>
            <person name="Wan A.T."/>
            <person name="Shi M."/>
            <person name="Liu X."/>
            <person name="Cao Q."/>
            <person name="Hui J.H.L."/>
            <person name="Sookrung N."/>
            <person name="Leung T.F."/>
            <person name="Tungtrongchitr A."/>
            <person name="Tsui S.K.W."/>
        </authorList>
    </citation>
    <scope>NUCLEOTIDE SEQUENCE [LARGE SCALE GENOMIC DNA]</scope>
    <source>
        <strain evidence="1">PWHHKU_190912</strain>
    </source>
</reference>
<evidence type="ECO:0008006" key="3">
    <source>
        <dbReference type="Google" id="ProtNLM"/>
    </source>
</evidence>
<dbReference type="Proteomes" id="UP001148838">
    <property type="component" value="Unassembled WGS sequence"/>
</dbReference>
<evidence type="ECO:0000313" key="1">
    <source>
        <dbReference type="EMBL" id="KAJ4439904.1"/>
    </source>
</evidence>